<comment type="caution">
    <text evidence="1">The sequence shown here is derived from an EMBL/GenBank/DDBJ whole genome shotgun (WGS) entry which is preliminary data.</text>
</comment>
<name>A0A0F9AXT9_9ZZZZ</name>
<proteinExistence type="predicted"/>
<organism evidence="1">
    <name type="scientific">marine sediment metagenome</name>
    <dbReference type="NCBI Taxonomy" id="412755"/>
    <lineage>
        <taxon>unclassified sequences</taxon>
        <taxon>metagenomes</taxon>
        <taxon>ecological metagenomes</taxon>
    </lineage>
</organism>
<sequence>MSVTIADLQLRVETDLDDATLQRILDAAVKAVDRAAGKTTAETETKIAANSMWLILNRRSTGITTVSERR</sequence>
<gene>
    <name evidence="1" type="ORF">LCGC14_2515640</name>
</gene>
<evidence type="ECO:0000313" key="1">
    <source>
        <dbReference type="EMBL" id="KKL14444.1"/>
    </source>
</evidence>
<dbReference type="Gene3D" id="1.10.3230.30">
    <property type="entry name" value="Phage gp6-like head-tail connector protein"/>
    <property type="match status" value="1"/>
</dbReference>
<feature type="non-terminal residue" evidence="1">
    <location>
        <position position="70"/>
    </location>
</feature>
<accession>A0A0F9AXT9</accession>
<reference evidence="1" key="1">
    <citation type="journal article" date="2015" name="Nature">
        <title>Complex archaea that bridge the gap between prokaryotes and eukaryotes.</title>
        <authorList>
            <person name="Spang A."/>
            <person name="Saw J.H."/>
            <person name="Jorgensen S.L."/>
            <person name="Zaremba-Niedzwiedzka K."/>
            <person name="Martijn J."/>
            <person name="Lind A.E."/>
            <person name="van Eijk R."/>
            <person name="Schleper C."/>
            <person name="Guy L."/>
            <person name="Ettema T.J."/>
        </authorList>
    </citation>
    <scope>NUCLEOTIDE SEQUENCE</scope>
</reference>
<dbReference type="EMBL" id="LAZR01040455">
    <property type="protein sequence ID" value="KKL14444.1"/>
    <property type="molecule type" value="Genomic_DNA"/>
</dbReference>
<dbReference type="AlphaFoldDB" id="A0A0F9AXT9"/>
<protein>
    <submittedName>
        <fullName evidence="1">Uncharacterized protein</fullName>
    </submittedName>
</protein>